<evidence type="ECO:0000256" key="1">
    <source>
        <dbReference type="ARBA" id="ARBA00004651"/>
    </source>
</evidence>
<feature type="transmembrane region" description="Helical" evidence="6">
    <location>
        <begin position="370"/>
        <end position="394"/>
    </location>
</feature>
<evidence type="ECO:0000256" key="3">
    <source>
        <dbReference type="ARBA" id="ARBA00022692"/>
    </source>
</evidence>
<proteinExistence type="predicted"/>
<feature type="transmembrane region" description="Helical" evidence="6">
    <location>
        <begin position="328"/>
        <end position="350"/>
    </location>
</feature>
<feature type="domain" description="MacB-like periplasmic core" evidence="8">
    <location>
        <begin position="484"/>
        <end position="593"/>
    </location>
</feature>
<feature type="domain" description="ABC3 transporter permease C-terminal" evidence="7">
    <location>
        <begin position="279"/>
        <end position="391"/>
    </location>
</feature>
<dbReference type="Pfam" id="PF12704">
    <property type="entry name" value="MacB_PCD"/>
    <property type="match status" value="2"/>
</dbReference>
<keyword evidence="2" id="KW-1003">Cell membrane</keyword>
<accession>A0ABT8KYW4</accession>
<feature type="transmembrane region" description="Helical" evidence="6">
    <location>
        <begin position="754"/>
        <end position="774"/>
    </location>
</feature>
<name>A0ABT8KYW4_9BACT</name>
<dbReference type="InterPro" id="IPR003838">
    <property type="entry name" value="ABC3_permease_C"/>
</dbReference>
<evidence type="ECO:0000256" key="6">
    <source>
        <dbReference type="SAM" id="Phobius"/>
    </source>
</evidence>
<dbReference type="EMBL" id="JAUJEA010000016">
    <property type="protein sequence ID" value="MDN5205298.1"/>
    <property type="molecule type" value="Genomic_DNA"/>
</dbReference>
<dbReference type="RefSeq" id="WP_346755320.1">
    <property type="nucleotide sequence ID" value="NZ_JAUJEA010000016.1"/>
</dbReference>
<feature type="transmembrane region" description="Helical" evidence="6">
    <location>
        <begin position="725"/>
        <end position="742"/>
    </location>
</feature>
<keyword evidence="3 6" id="KW-0812">Transmembrane</keyword>
<dbReference type="InterPro" id="IPR025857">
    <property type="entry name" value="MacB_PCD"/>
</dbReference>
<reference evidence="9" key="1">
    <citation type="submission" date="2023-06" db="EMBL/GenBank/DDBJ databases">
        <title>Genomic of Parafulvivirga corallium.</title>
        <authorList>
            <person name="Wang G."/>
        </authorList>
    </citation>
    <scope>NUCLEOTIDE SEQUENCE</scope>
    <source>
        <strain evidence="9">BMA10</strain>
    </source>
</reference>
<dbReference type="PROSITE" id="PS51257">
    <property type="entry name" value="PROKAR_LIPOPROTEIN"/>
    <property type="match status" value="1"/>
</dbReference>
<organism evidence="9 10">
    <name type="scientific">Splendidivirga corallicola</name>
    <dbReference type="NCBI Taxonomy" id="3051826"/>
    <lineage>
        <taxon>Bacteria</taxon>
        <taxon>Pseudomonadati</taxon>
        <taxon>Bacteroidota</taxon>
        <taxon>Cytophagia</taxon>
        <taxon>Cytophagales</taxon>
        <taxon>Splendidivirgaceae</taxon>
        <taxon>Splendidivirga</taxon>
    </lineage>
</organism>
<evidence type="ECO:0000259" key="8">
    <source>
        <dbReference type="Pfam" id="PF12704"/>
    </source>
</evidence>
<gene>
    <name evidence="9" type="ORF">QQ008_28195</name>
</gene>
<dbReference type="PANTHER" id="PTHR30572">
    <property type="entry name" value="MEMBRANE COMPONENT OF TRANSPORTER-RELATED"/>
    <property type="match status" value="1"/>
</dbReference>
<evidence type="ECO:0000256" key="4">
    <source>
        <dbReference type="ARBA" id="ARBA00022989"/>
    </source>
</evidence>
<keyword evidence="4 6" id="KW-1133">Transmembrane helix</keyword>
<keyword evidence="5 6" id="KW-0472">Membrane</keyword>
<sequence length="793" mass="89797">MIKNYFKIAFRNLKKYKGYSFINITGLAVGLACVLLISLFVLDELSYDKFHKDADNLYRIGFVNKKKEVNYFTPTPFAPALKNEIPGIIATQRLASYAGPLITNGIDAFYESGYIGADADFFSFFSFKLLAGNPDKVLSDKESIVIVKSLADKYFGLEDPIGKTLKLNGKEKIITGIAADPPTNSHITFKIVIPHKFSEDDEQEWSWSMYQTYAKLLKDYSLEGIGDKIKEIFIKNRKSDKDENTYILEPITSIHLYSGPKGDFFKAGSDIRYVYIFTCIALLILFIACINYTNLATARSMRRAKEVGIRKVSGASRRQIMYQFIGETLMLTLVAVLLAGVLVEIALPLFNQITDKTLDFRLLSIETFSLLLATTIVTSIIAGSYPAFFLSAFSPQNILKGILHGKKTNVSFREILVVFQFAITLILVIGAIVIHKQLQYIQIKRLGFDKENVLLTNKRIALKGDKLSSFMNEVKQLNEVENLAVGPMPGMTMTGPVTPEGLGENEGLVTASISYVDFNFMTTLGIEVKQGRAFSEMLPGDSINSIIINESAVKEFGWSDNPIGKRVSKREYNFYTRESIEKEFQVIGVVKDFHFLSLKQHITPLILQIKPYNKLYSQLGIRYKTENLSEFLETLEDIWKRHVPDKPFEYTFLDETFDKYYRSEQKLAKIFWAFTGLTILIAILGLFGLASYSAEQRRKEIGIRKVLGASVFSVIKLFIRDYNRLVFIAMLISIPVAWYIAHQWLNDFAYKINVGIDILIIASIAVLIISWITVSYQSLKAARVNPVKTLRDN</sequence>
<feature type="transmembrane region" description="Helical" evidence="6">
    <location>
        <begin position="273"/>
        <end position="295"/>
    </location>
</feature>
<evidence type="ECO:0000256" key="2">
    <source>
        <dbReference type="ARBA" id="ARBA00022475"/>
    </source>
</evidence>
<dbReference type="InterPro" id="IPR050250">
    <property type="entry name" value="Macrolide_Exporter_MacB"/>
</dbReference>
<evidence type="ECO:0000313" key="9">
    <source>
        <dbReference type="EMBL" id="MDN5205298.1"/>
    </source>
</evidence>
<dbReference type="PANTHER" id="PTHR30572:SF18">
    <property type="entry name" value="ABC-TYPE MACROLIDE FAMILY EXPORT SYSTEM PERMEASE COMPONENT 2"/>
    <property type="match status" value="1"/>
</dbReference>
<evidence type="ECO:0000256" key="5">
    <source>
        <dbReference type="ARBA" id="ARBA00023136"/>
    </source>
</evidence>
<feature type="transmembrane region" description="Helical" evidence="6">
    <location>
        <begin position="670"/>
        <end position="690"/>
    </location>
</feature>
<feature type="transmembrane region" description="Helical" evidence="6">
    <location>
        <begin position="415"/>
        <end position="434"/>
    </location>
</feature>
<dbReference type="Pfam" id="PF02687">
    <property type="entry name" value="FtsX"/>
    <property type="match status" value="2"/>
</dbReference>
<protein>
    <submittedName>
        <fullName evidence="9">ABC transporter permease</fullName>
    </submittedName>
</protein>
<comment type="caution">
    <text evidence="9">The sequence shown here is derived from an EMBL/GenBank/DDBJ whole genome shotgun (WGS) entry which is preliminary data.</text>
</comment>
<feature type="domain" description="MacB-like periplasmic core" evidence="8">
    <location>
        <begin position="20"/>
        <end position="230"/>
    </location>
</feature>
<evidence type="ECO:0000259" key="7">
    <source>
        <dbReference type="Pfam" id="PF02687"/>
    </source>
</evidence>
<feature type="domain" description="ABC3 transporter permease C-terminal" evidence="7">
    <location>
        <begin position="673"/>
        <end position="786"/>
    </location>
</feature>
<comment type="subcellular location">
    <subcellularLocation>
        <location evidence="1">Cell membrane</location>
        <topology evidence="1">Multi-pass membrane protein</topology>
    </subcellularLocation>
</comment>
<feature type="transmembrane region" description="Helical" evidence="6">
    <location>
        <begin position="21"/>
        <end position="42"/>
    </location>
</feature>
<dbReference type="Proteomes" id="UP001172082">
    <property type="component" value="Unassembled WGS sequence"/>
</dbReference>
<evidence type="ECO:0000313" key="10">
    <source>
        <dbReference type="Proteomes" id="UP001172082"/>
    </source>
</evidence>
<keyword evidence="10" id="KW-1185">Reference proteome</keyword>